<name>A0A9D2NPQ1_9FIRM</name>
<dbReference type="InterPro" id="IPR024300">
    <property type="entry name" value="SipL_SPOCS_dom"/>
</dbReference>
<evidence type="ECO:0000313" key="3">
    <source>
        <dbReference type="Proteomes" id="UP000823890"/>
    </source>
</evidence>
<dbReference type="AlphaFoldDB" id="A0A9D2NPQ1"/>
<dbReference type="SMART" id="SM00257">
    <property type="entry name" value="LysM"/>
    <property type="match status" value="1"/>
</dbReference>
<dbReference type="Pfam" id="PF01476">
    <property type="entry name" value="LysM"/>
    <property type="match status" value="1"/>
</dbReference>
<comment type="caution">
    <text evidence="2">The sequence shown here is derived from an EMBL/GenBank/DDBJ whole genome shotgun (WGS) entry which is preliminary data.</text>
</comment>
<organism evidence="2 3">
    <name type="scientific">Candidatus Mediterraneibacter faecipullorum</name>
    <dbReference type="NCBI Taxonomy" id="2838670"/>
    <lineage>
        <taxon>Bacteria</taxon>
        <taxon>Bacillati</taxon>
        <taxon>Bacillota</taxon>
        <taxon>Clostridia</taxon>
        <taxon>Lachnospirales</taxon>
        <taxon>Lachnospiraceae</taxon>
        <taxon>Mediterraneibacter</taxon>
    </lineage>
</organism>
<feature type="domain" description="LysM" evidence="1">
    <location>
        <begin position="468"/>
        <end position="511"/>
    </location>
</feature>
<proteinExistence type="predicted"/>
<accession>A0A9D2NPQ1</accession>
<dbReference type="EMBL" id="DWWO01000140">
    <property type="protein sequence ID" value="HJC35231.1"/>
    <property type="molecule type" value="Genomic_DNA"/>
</dbReference>
<protein>
    <submittedName>
        <fullName evidence="2">DUF3794 domain-containing protein</fullName>
    </submittedName>
</protein>
<evidence type="ECO:0000259" key="1">
    <source>
        <dbReference type="PROSITE" id="PS51782"/>
    </source>
</evidence>
<reference evidence="2" key="2">
    <citation type="submission" date="2021-04" db="EMBL/GenBank/DDBJ databases">
        <authorList>
            <person name="Gilroy R."/>
        </authorList>
    </citation>
    <scope>NUCLEOTIDE SEQUENCE</scope>
    <source>
        <strain evidence="2">ChiW19-954</strain>
    </source>
</reference>
<sequence length="519" mass="59647">MELIRKPIHYTQEGKSLFDQFYLDEDYNVPDQKEDVQRIIQGKAELRTEDIRPVENYVKITGKVYFTILYMTASGDSKPAVLEGKLPFEEMVYAESDGNESFYLRNVRTEFTASVVHSRKLGLKIMAEIEIGREWIRDEELTENIDSDIPIYRKTRKMNLLRLAVSKKDTYRIKEEVTLPGTKESIGQLLLTDISVRKLDIRTGQDEILLRGEMLVFCMYLSAEEKADWIEQSVPFEGRVLCDGVSENMYYHIQHSLEDTLADIRLDEDGEMRVMGIEATLALRMNIYEEEESEILSDMYSLEQQCVFDTQDTVLEELLMQNQSKCKIAERLSLPELKEDVLQILHSRGSIQVESEQHTSEGIQIEGILHLSFLYLRGDDAEPYGSWQGMIPFSWLIQYSDMPEKVSSSLSYHVEQLAVTLAGSEAVEVKAILSFDVFLRRLMPVGMITEVRMEPLDMEELSERPGIVGHIVQNGEDLWSLAKKYMTTIDGIREINGLNDEKVAPGDKLLIFKENVSIL</sequence>
<dbReference type="PROSITE" id="PS51782">
    <property type="entry name" value="LYSM"/>
    <property type="match status" value="1"/>
</dbReference>
<reference evidence="2" key="1">
    <citation type="journal article" date="2021" name="PeerJ">
        <title>Extensive microbial diversity within the chicken gut microbiome revealed by metagenomics and culture.</title>
        <authorList>
            <person name="Gilroy R."/>
            <person name="Ravi A."/>
            <person name="Getino M."/>
            <person name="Pursley I."/>
            <person name="Horton D.L."/>
            <person name="Alikhan N.F."/>
            <person name="Baker D."/>
            <person name="Gharbi K."/>
            <person name="Hall N."/>
            <person name="Watson M."/>
            <person name="Adriaenssens E.M."/>
            <person name="Foster-Nyarko E."/>
            <person name="Jarju S."/>
            <person name="Secka A."/>
            <person name="Antonio M."/>
            <person name="Oren A."/>
            <person name="Chaudhuri R.R."/>
            <person name="La Ragione R."/>
            <person name="Hildebrand F."/>
            <person name="Pallen M.J."/>
        </authorList>
    </citation>
    <scope>NUCLEOTIDE SEQUENCE</scope>
    <source>
        <strain evidence="2">ChiW19-954</strain>
    </source>
</reference>
<dbReference type="CDD" id="cd00118">
    <property type="entry name" value="LysM"/>
    <property type="match status" value="1"/>
</dbReference>
<dbReference type="Pfam" id="PF12673">
    <property type="entry name" value="SipL"/>
    <property type="match status" value="3"/>
</dbReference>
<dbReference type="SUPFAM" id="SSF54106">
    <property type="entry name" value="LysM domain"/>
    <property type="match status" value="1"/>
</dbReference>
<evidence type="ECO:0000313" key="2">
    <source>
        <dbReference type="EMBL" id="HJC35231.1"/>
    </source>
</evidence>
<dbReference type="InterPro" id="IPR036779">
    <property type="entry name" value="LysM_dom_sf"/>
</dbReference>
<dbReference type="InterPro" id="IPR018392">
    <property type="entry name" value="LysM"/>
</dbReference>
<dbReference type="Proteomes" id="UP000823890">
    <property type="component" value="Unassembled WGS sequence"/>
</dbReference>
<dbReference type="Gene3D" id="3.10.350.10">
    <property type="entry name" value="LysM domain"/>
    <property type="match status" value="1"/>
</dbReference>
<gene>
    <name evidence="2" type="ORF">H9758_11700</name>
</gene>